<dbReference type="SUPFAM" id="SSF55174">
    <property type="entry name" value="Alpha-L RNA-binding motif"/>
    <property type="match status" value="1"/>
</dbReference>
<dbReference type="InterPro" id="IPR050343">
    <property type="entry name" value="RsuA_PseudoU_synthase"/>
</dbReference>
<geneLocation type="plasmid" evidence="7 8">
    <name>pILYOP01</name>
</geneLocation>
<dbReference type="EMBL" id="CP002282">
    <property type="protein sequence ID" value="ADO83758.1"/>
    <property type="molecule type" value="Genomic_DNA"/>
</dbReference>
<keyword evidence="2 4" id="KW-0694">RNA-binding</keyword>
<keyword evidence="8" id="KW-1185">Reference proteome</keyword>
<dbReference type="SUPFAM" id="SSF55120">
    <property type="entry name" value="Pseudouridine synthase"/>
    <property type="match status" value="1"/>
</dbReference>
<sequence length="227" mass="26441">MRLEKYLVNCGVGSRKDIKKIVEEGRVKINGLVTLNFGLWIEEDRDDITLDNRHLEFKTLRYYILYKTKGYITAVKDDRHPTIMELLPGWLETKDLFPVGRLDKDTEGLLLFTNDGDTNYKMTHPDKKISKKYYVELDKPISEGDIKDLEKGVDIGTHICLPAKVQYIEQNKIFLTIQEGKYHQVKKMVGSIKNKVSYLKRVKFGNLTLEDMKPGELREIFLKDIIL</sequence>
<gene>
    <name evidence="7" type="ordered locus">Ilyop_1987</name>
</gene>
<dbReference type="EC" id="5.4.99.-" evidence="5"/>
<proteinExistence type="inferred from homology"/>
<dbReference type="PROSITE" id="PS01149">
    <property type="entry name" value="PSI_RSU"/>
    <property type="match status" value="1"/>
</dbReference>
<dbReference type="InterPro" id="IPR036986">
    <property type="entry name" value="S4_RNA-bd_sf"/>
</dbReference>
<evidence type="ECO:0000256" key="2">
    <source>
        <dbReference type="ARBA" id="ARBA00022884"/>
    </source>
</evidence>
<dbReference type="InterPro" id="IPR020103">
    <property type="entry name" value="PsdUridine_synth_cat_dom_sf"/>
</dbReference>
<evidence type="ECO:0000256" key="4">
    <source>
        <dbReference type="PROSITE-ProRule" id="PRU00182"/>
    </source>
</evidence>
<keyword evidence="7" id="KW-0614">Plasmid</keyword>
<dbReference type="GO" id="GO:0120159">
    <property type="term" value="F:rRNA pseudouridine synthase activity"/>
    <property type="evidence" value="ECO:0007669"/>
    <property type="project" value="UniProtKB-ARBA"/>
</dbReference>
<dbReference type="SMART" id="SM00363">
    <property type="entry name" value="S4"/>
    <property type="match status" value="1"/>
</dbReference>
<evidence type="ECO:0000313" key="8">
    <source>
        <dbReference type="Proteomes" id="UP000006875"/>
    </source>
</evidence>
<organism evidence="7 8">
    <name type="scientific">Ilyobacter polytropus (strain ATCC 51220 / DSM 2926 / LMG 16218 / CuHBu1)</name>
    <dbReference type="NCBI Taxonomy" id="572544"/>
    <lineage>
        <taxon>Bacteria</taxon>
        <taxon>Fusobacteriati</taxon>
        <taxon>Fusobacteriota</taxon>
        <taxon>Fusobacteriia</taxon>
        <taxon>Fusobacteriales</taxon>
        <taxon>Fusobacteriaceae</taxon>
        <taxon>Ilyobacter</taxon>
    </lineage>
</organism>
<evidence type="ECO:0000256" key="5">
    <source>
        <dbReference type="RuleBase" id="RU003887"/>
    </source>
</evidence>
<dbReference type="PROSITE" id="PS50889">
    <property type="entry name" value="S4"/>
    <property type="match status" value="1"/>
</dbReference>
<reference evidence="7 8" key="1">
    <citation type="journal article" date="2010" name="Stand. Genomic Sci.">
        <title>Complete genome sequence of Ilyobacter polytropus type strain (CuHbu1).</title>
        <authorList>
            <person name="Sikorski J."/>
            <person name="Chertkov O."/>
            <person name="Lapidus A."/>
            <person name="Nolan M."/>
            <person name="Lucas S."/>
            <person name="Del Rio T.G."/>
            <person name="Tice H."/>
            <person name="Cheng J.F."/>
            <person name="Tapia R."/>
            <person name="Han C."/>
            <person name="Goodwin L."/>
            <person name="Pitluck S."/>
            <person name="Liolios K."/>
            <person name="Ivanova N."/>
            <person name="Mavromatis K."/>
            <person name="Mikhailova N."/>
            <person name="Pati A."/>
            <person name="Chen A."/>
            <person name="Palaniappan K."/>
            <person name="Land M."/>
            <person name="Hauser L."/>
            <person name="Chang Y.J."/>
            <person name="Jeffries C.D."/>
            <person name="Brambilla E."/>
            <person name="Yasawong M."/>
            <person name="Rohde M."/>
            <person name="Pukall R."/>
            <person name="Spring S."/>
            <person name="Goker M."/>
            <person name="Woyke T."/>
            <person name="Bristow J."/>
            <person name="Eisen J.A."/>
            <person name="Markowitz V."/>
            <person name="Hugenholtz P."/>
            <person name="Kyrpides N.C."/>
            <person name="Klenk H.P."/>
        </authorList>
    </citation>
    <scope>NUCLEOTIDE SEQUENCE [LARGE SCALE GENOMIC DNA]</scope>
    <source>
        <strain evidence="8">ATCC 51220 / DSM 2926 / LMG 16218 / CuHBu1</strain>
        <plasmid evidence="8">pILYOP01</plasmid>
    </source>
</reference>
<protein>
    <recommendedName>
        <fullName evidence="5">Pseudouridine synthase</fullName>
        <ecNumber evidence="5">5.4.99.-</ecNumber>
    </recommendedName>
</protein>
<dbReference type="Pfam" id="PF00849">
    <property type="entry name" value="PseudoU_synth_2"/>
    <property type="match status" value="1"/>
</dbReference>
<dbReference type="GO" id="GO:0000455">
    <property type="term" value="P:enzyme-directed rRNA pseudouridine synthesis"/>
    <property type="evidence" value="ECO:0007669"/>
    <property type="project" value="UniProtKB-ARBA"/>
</dbReference>
<dbReference type="InterPro" id="IPR018496">
    <property type="entry name" value="PsdUridine_synth_RsuA/RluB_CS"/>
</dbReference>
<dbReference type="Pfam" id="PF01479">
    <property type="entry name" value="S4"/>
    <property type="match status" value="1"/>
</dbReference>
<dbReference type="CDD" id="cd00165">
    <property type="entry name" value="S4"/>
    <property type="match status" value="1"/>
</dbReference>
<dbReference type="InterPro" id="IPR042092">
    <property type="entry name" value="PsdUridine_s_RsuA/RluB/E/F_cat"/>
</dbReference>
<dbReference type="InterPro" id="IPR000748">
    <property type="entry name" value="PsdUridine_synth_RsuA/RluB/E/F"/>
</dbReference>
<dbReference type="Proteomes" id="UP000006875">
    <property type="component" value="Plasmid pILYOP01"/>
</dbReference>
<dbReference type="PANTHER" id="PTHR47683:SF4">
    <property type="entry name" value="PSEUDOURIDINE SYNTHASE"/>
    <property type="match status" value="1"/>
</dbReference>
<evidence type="ECO:0000256" key="3">
    <source>
        <dbReference type="ARBA" id="ARBA00023235"/>
    </source>
</evidence>
<evidence type="ECO:0000313" key="7">
    <source>
        <dbReference type="EMBL" id="ADO83758.1"/>
    </source>
</evidence>
<dbReference type="InterPro" id="IPR002942">
    <property type="entry name" value="S4_RNA-bd"/>
</dbReference>
<accession>E3HBE3</accession>
<dbReference type="InterPro" id="IPR006145">
    <property type="entry name" value="PsdUridine_synth_RsuA/RluA"/>
</dbReference>
<dbReference type="AlphaFoldDB" id="E3HBE3"/>
<dbReference type="PANTHER" id="PTHR47683">
    <property type="entry name" value="PSEUDOURIDINE SYNTHASE FAMILY PROTEIN-RELATED"/>
    <property type="match status" value="1"/>
</dbReference>
<dbReference type="GO" id="GO:0003723">
    <property type="term" value="F:RNA binding"/>
    <property type="evidence" value="ECO:0007669"/>
    <property type="project" value="UniProtKB-KW"/>
</dbReference>
<dbReference type="Gene3D" id="3.10.290.10">
    <property type="entry name" value="RNA-binding S4 domain"/>
    <property type="match status" value="1"/>
</dbReference>
<dbReference type="HOGENOM" id="CLU_024979_1_2_0"/>
<dbReference type="Gene3D" id="3.30.70.1560">
    <property type="entry name" value="Alpha-L RNA-binding motif"/>
    <property type="match status" value="1"/>
</dbReference>
<feature type="domain" description="RNA-binding S4" evidence="6">
    <location>
        <begin position="1"/>
        <end position="65"/>
    </location>
</feature>
<keyword evidence="3 5" id="KW-0413">Isomerase</keyword>
<dbReference type="NCBIfam" id="TIGR00093">
    <property type="entry name" value="pseudouridine synthase"/>
    <property type="match status" value="1"/>
</dbReference>
<name>E3HBE3_ILYPC</name>
<dbReference type="InterPro" id="IPR020094">
    <property type="entry name" value="TruA/RsuA/RluB/E/F_N"/>
</dbReference>
<evidence type="ECO:0000259" key="6">
    <source>
        <dbReference type="SMART" id="SM00363"/>
    </source>
</evidence>
<dbReference type="OrthoDB" id="9807213at2"/>
<comment type="similarity">
    <text evidence="1 5">Belongs to the pseudouridine synthase RsuA family.</text>
</comment>
<dbReference type="RefSeq" id="WP_013388420.1">
    <property type="nucleotide sequence ID" value="NC_014633.1"/>
</dbReference>
<dbReference type="Gene3D" id="3.30.70.580">
    <property type="entry name" value="Pseudouridine synthase I, catalytic domain, N-terminal subdomain"/>
    <property type="match status" value="1"/>
</dbReference>
<dbReference type="KEGG" id="ipo:Ilyop_1987"/>
<dbReference type="CDD" id="cd02553">
    <property type="entry name" value="PseudoU_synth_RsuA"/>
    <property type="match status" value="1"/>
</dbReference>
<evidence type="ECO:0000256" key="1">
    <source>
        <dbReference type="ARBA" id="ARBA00008348"/>
    </source>
</evidence>